<name>A0ACC5ZT92_9RHOB</name>
<evidence type="ECO:0000313" key="1">
    <source>
        <dbReference type="EMBL" id="MCM2561521.1"/>
    </source>
</evidence>
<keyword evidence="2" id="KW-1185">Reference proteome</keyword>
<evidence type="ECO:0000313" key="2">
    <source>
        <dbReference type="Proteomes" id="UP001203036"/>
    </source>
</evidence>
<dbReference type="EMBL" id="JAMQGO010000002">
    <property type="protein sequence ID" value="MCM2561521.1"/>
    <property type="molecule type" value="Genomic_DNA"/>
</dbReference>
<proteinExistence type="predicted"/>
<accession>A0ACC5ZT92</accession>
<comment type="caution">
    <text evidence="1">The sequence shown here is derived from an EMBL/GenBank/DDBJ whole genome shotgun (WGS) entry which is preliminary data.</text>
</comment>
<dbReference type="Proteomes" id="UP001203036">
    <property type="component" value="Unassembled WGS sequence"/>
</dbReference>
<sequence length="149" mass="16538">MMRISKAVKAICRAVLVLALVAPWGGPAAAQSLWVEVDLSEQRMTVTEGQDRMFEWPVSTARVGKCTPAGVYTPYLLKEEHYSSLYNNAPMPWSVFFFGNYAIHGTTQVDMLGTPASAGCVRLAPENAETLFRRIQDVGKSETRILIRE</sequence>
<organism evidence="1 2">
    <name type="scientific">Lutimaribacter degradans</name>
    <dbReference type="NCBI Taxonomy" id="2945989"/>
    <lineage>
        <taxon>Bacteria</taxon>
        <taxon>Pseudomonadati</taxon>
        <taxon>Pseudomonadota</taxon>
        <taxon>Alphaproteobacteria</taxon>
        <taxon>Rhodobacterales</taxon>
        <taxon>Roseobacteraceae</taxon>
        <taxon>Lutimaribacter</taxon>
    </lineage>
</organism>
<reference evidence="1" key="1">
    <citation type="submission" date="2022-06" db="EMBL/GenBank/DDBJ databases">
        <title>Lutimaribacter sp. EGI FJ00013, a novel bacterium isolated from a salt lake sediment enrichment.</title>
        <authorList>
            <person name="Gao L."/>
            <person name="Fang B.-Z."/>
            <person name="Li W.-J."/>
        </authorList>
    </citation>
    <scope>NUCLEOTIDE SEQUENCE</scope>
    <source>
        <strain evidence="1">EGI FJ00013</strain>
    </source>
</reference>
<gene>
    <name evidence="1" type="ORF">M8744_05130</name>
</gene>
<protein>
    <submittedName>
        <fullName evidence="1">L,D-transpeptidase</fullName>
    </submittedName>
</protein>